<keyword evidence="1" id="KW-0812">Transmembrane</keyword>
<evidence type="ECO:0000313" key="2">
    <source>
        <dbReference type="EMBL" id="QNH76849.1"/>
    </source>
</evidence>
<feature type="transmembrane region" description="Helical" evidence="1">
    <location>
        <begin position="111"/>
        <end position="129"/>
    </location>
</feature>
<dbReference type="Proteomes" id="UP000515277">
    <property type="component" value="Chromosome"/>
</dbReference>
<dbReference type="RefSeq" id="WP_179600859.1">
    <property type="nucleotide sequence ID" value="NZ_CP060201.1"/>
</dbReference>
<protein>
    <submittedName>
        <fullName evidence="2">Uncharacterized protein</fullName>
    </submittedName>
</protein>
<dbReference type="AlphaFoldDB" id="A0A7G7XA54"/>
<name>A0A7G7XA54_9PSED</name>
<proteinExistence type="predicted"/>
<evidence type="ECO:0000313" key="3">
    <source>
        <dbReference type="Proteomes" id="UP000515277"/>
    </source>
</evidence>
<gene>
    <name evidence="2" type="ORF">GGI48_26840</name>
</gene>
<reference evidence="3" key="1">
    <citation type="journal article" date="2020" name="Microbiol. Resour. Announc.">
        <title>Complete genome sequences of four natural Pseudomonas isolates that catabolize a wide range of aromatic compounds relevant to lignin valorization.</title>
        <authorList>
            <person name="Hatmaker E.A."/>
            <person name="Presley G."/>
            <person name="Cannon O."/>
            <person name="Guss A.M."/>
            <person name="Elkins J.G."/>
        </authorList>
    </citation>
    <scope>NUCLEOTIDE SEQUENCE [LARGE SCALE GENOMIC DNA]</scope>
    <source>
        <strain evidence="3">H1F5C</strain>
    </source>
</reference>
<dbReference type="PROSITE" id="PS51257">
    <property type="entry name" value="PROKAR_LIPOPROTEIN"/>
    <property type="match status" value="1"/>
</dbReference>
<accession>A0A7G7XA54</accession>
<evidence type="ECO:0000256" key="1">
    <source>
        <dbReference type="SAM" id="Phobius"/>
    </source>
</evidence>
<organism evidence="2 3">
    <name type="scientific">Pseudomonas protegens</name>
    <dbReference type="NCBI Taxonomy" id="380021"/>
    <lineage>
        <taxon>Bacteria</taxon>
        <taxon>Pseudomonadati</taxon>
        <taxon>Pseudomonadota</taxon>
        <taxon>Gammaproteobacteria</taxon>
        <taxon>Pseudomonadales</taxon>
        <taxon>Pseudomonadaceae</taxon>
        <taxon>Pseudomonas</taxon>
    </lineage>
</organism>
<keyword evidence="1" id="KW-0472">Membrane</keyword>
<keyword evidence="1" id="KW-1133">Transmembrane helix</keyword>
<dbReference type="EMBL" id="CP060201">
    <property type="protein sequence ID" value="QNH76849.1"/>
    <property type="molecule type" value="Genomic_DNA"/>
</dbReference>
<sequence length="134" mass="14488">MANHGNRRPFAGFLFSAGCARREYSALQQATSFPCSIPFTSRIVAGFLKPAAMQERAWLQRHHISMVGMVLLPQLMSCPAVTWSPLLGFALYPARKPAITKAVYRIDFLKIMLVPAVGGIGTCAALIPVPGKGS</sequence>